<protein>
    <recommendedName>
        <fullName evidence="1">F-box domain-containing protein</fullName>
    </recommendedName>
</protein>
<gene>
    <name evidence="2" type="ORF">BSL78_04057</name>
</gene>
<dbReference type="Gene3D" id="1.20.1280.50">
    <property type="match status" value="1"/>
</dbReference>
<dbReference type="EMBL" id="MRZV01000095">
    <property type="protein sequence ID" value="PIK59030.1"/>
    <property type="molecule type" value="Genomic_DNA"/>
</dbReference>
<dbReference type="SUPFAM" id="SSF81383">
    <property type="entry name" value="F-box domain"/>
    <property type="match status" value="1"/>
</dbReference>
<dbReference type="PANTHER" id="PTHR16008">
    <property type="entry name" value="F-BOX ONLY PROTEIN 4"/>
    <property type="match status" value="1"/>
</dbReference>
<dbReference type="InterPro" id="IPR001810">
    <property type="entry name" value="F-box_dom"/>
</dbReference>
<dbReference type="PANTHER" id="PTHR16008:SF6">
    <property type="entry name" value="SI:DKEY-12E7.1"/>
    <property type="match status" value="1"/>
</dbReference>
<dbReference type="GO" id="GO:0031146">
    <property type="term" value="P:SCF-dependent proteasomal ubiquitin-dependent protein catabolic process"/>
    <property type="evidence" value="ECO:0007669"/>
    <property type="project" value="InterPro"/>
</dbReference>
<keyword evidence="3" id="KW-1185">Reference proteome</keyword>
<dbReference type="GO" id="GO:0019005">
    <property type="term" value="C:SCF ubiquitin ligase complex"/>
    <property type="evidence" value="ECO:0007669"/>
    <property type="project" value="TreeGrafter"/>
</dbReference>
<dbReference type="GO" id="GO:0000209">
    <property type="term" value="P:protein polyubiquitination"/>
    <property type="evidence" value="ECO:0007669"/>
    <property type="project" value="TreeGrafter"/>
</dbReference>
<dbReference type="OrthoDB" id="10024886at2759"/>
<dbReference type="PROSITE" id="PS50181">
    <property type="entry name" value="FBOX"/>
    <property type="match status" value="1"/>
</dbReference>
<evidence type="ECO:0000313" key="2">
    <source>
        <dbReference type="EMBL" id="PIK59030.1"/>
    </source>
</evidence>
<name>A0A2G8LFU1_STIJA</name>
<evidence type="ECO:0000259" key="1">
    <source>
        <dbReference type="PROSITE" id="PS50181"/>
    </source>
</evidence>
<comment type="caution">
    <text evidence="2">The sequence shown here is derived from an EMBL/GenBank/DDBJ whole genome shotgun (WGS) entry which is preliminary data.</text>
</comment>
<organism evidence="2 3">
    <name type="scientific">Stichopus japonicus</name>
    <name type="common">Sea cucumber</name>
    <dbReference type="NCBI Taxonomy" id="307972"/>
    <lineage>
        <taxon>Eukaryota</taxon>
        <taxon>Metazoa</taxon>
        <taxon>Echinodermata</taxon>
        <taxon>Eleutherozoa</taxon>
        <taxon>Echinozoa</taxon>
        <taxon>Holothuroidea</taxon>
        <taxon>Aspidochirotacea</taxon>
        <taxon>Aspidochirotida</taxon>
        <taxon>Stichopodidae</taxon>
        <taxon>Apostichopus</taxon>
    </lineage>
</organism>
<dbReference type="InterPro" id="IPR036047">
    <property type="entry name" value="F-box-like_dom_sf"/>
</dbReference>
<accession>A0A2G8LFU1</accession>
<dbReference type="SMART" id="SM00256">
    <property type="entry name" value="FBOX"/>
    <property type="match status" value="1"/>
</dbReference>
<dbReference type="InterPro" id="IPR039588">
    <property type="entry name" value="FBXO4"/>
</dbReference>
<dbReference type="CDD" id="cd22138">
    <property type="entry name" value="F-box_unchar"/>
    <property type="match status" value="1"/>
</dbReference>
<dbReference type="Proteomes" id="UP000230750">
    <property type="component" value="Unassembled WGS sequence"/>
</dbReference>
<evidence type="ECO:0000313" key="3">
    <source>
        <dbReference type="Proteomes" id="UP000230750"/>
    </source>
</evidence>
<feature type="domain" description="F-box" evidence="1">
    <location>
        <begin position="28"/>
        <end position="74"/>
    </location>
</feature>
<reference evidence="2 3" key="1">
    <citation type="journal article" date="2017" name="PLoS Biol.">
        <title>The sea cucumber genome provides insights into morphological evolution and visceral regeneration.</title>
        <authorList>
            <person name="Zhang X."/>
            <person name="Sun L."/>
            <person name="Yuan J."/>
            <person name="Sun Y."/>
            <person name="Gao Y."/>
            <person name="Zhang L."/>
            <person name="Li S."/>
            <person name="Dai H."/>
            <person name="Hamel J.F."/>
            <person name="Liu C."/>
            <person name="Yu Y."/>
            <person name="Liu S."/>
            <person name="Lin W."/>
            <person name="Guo K."/>
            <person name="Jin S."/>
            <person name="Xu P."/>
            <person name="Storey K.B."/>
            <person name="Huan P."/>
            <person name="Zhang T."/>
            <person name="Zhou Y."/>
            <person name="Zhang J."/>
            <person name="Lin C."/>
            <person name="Li X."/>
            <person name="Xing L."/>
            <person name="Huo D."/>
            <person name="Sun M."/>
            <person name="Wang L."/>
            <person name="Mercier A."/>
            <person name="Li F."/>
            <person name="Yang H."/>
            <person name="Xiang J."/>
        </authorList>
    </citation>
    <scope>NUCLEOTIDE SEQUENCE [LARGE SCALE GENOMIC DNA]</scope>
    <source>
        <strain evidence="2">Shaxun</strain>
        <tissue evidence="2">Muscle</tissue>
    </source>
</reference>
<dbReference type="AlphaFoldDB" id="A0A2G8LFU1"/>
<sequence length="386" mass="45134">MACKRAQHERDNVKSPVTQRCKKKQRTILTFDHLPLECRLHIFSFLSSQDKCDASTTCKLWAEILRTPCLWQNANFVPLLCCESRYHIYKQQTLERPSAVRTISFNSCSTLCKNLKTRVETYVNFLSKGNAQLKLLSFEFDLIEDSEQWLCQILQLLTGANCTGMEKVFGRWAFTPHCQGRSVSPSLDNKYSRVLSFHKFLWKLFEVSPCIQHFRIQFDWSMNSVKLLCKFQRIHTLELSKYWVFVTIPQSSIDALLEGLPNLKRLCIEMVTPFQRGTSHLLYTLRSSTLEELDIQRSSGFFLLSVNLPNLRSFVNHREYWAGPVLSWHHLNIPCLHTVLRDGAKNLQFYNGYPLNKHWREHTTILLEAELKSSCYCPRHKKGDLF</sequence>
<proteinExistence type="predicted"/>
<dbReference type="Pfam" id="PF12937">
    <property type="entry name" value="F-box-like"/>
    <property type="match status" value="1"/>
</dbReference>